<dbReference type="EMBL" id="JAFMYW010000019">
    <property type="protein sequence ID" value="MBO0953060.1"/>
    <property type="molecule type" value="Genomic_DNA"/>
</dbReference>
<dbReference type="InterPro" id="IPR006881">
    <property type="entry name" value="RepA_C"/>
</dbReference>
<accession>A0ABS3JSR6</accession>
<keyword evidence="2" id="KW-1185">Reference proteome</keyword>
<protein>
    <submittedName>
        <fullName evidence="1">Plasmid encoded RepA protein</fullName>
    </submittedName>
</protein>
<reference evidence="1 2" key="1">
    <citation type="submission" date="2021-03" db="EMBL/GenBank/DDBJ databases">
        <title>Fibrella sp. HMF5405 genome sequencing and assembly.</title>
        <authorList>
            <person name="Kang H."/>
            <person name="Kim H."/>
            <person name="Bae S."/>
            <person name="Joh K."/>
        </authorList>
    </citation>
    <scope>NUCLEOTIDE SEQUENCE [LARGE SCALE GENOMIC DNA]</scope>
    <source>
        <strain evidence="1 2">HMF5405</strain>
    </source>
</reference>
<dbReference type="Proteomes" id="UP000664628">
    <property type="component" value="Unassembled WGS sequence"/>
</dbReference>
<organism evidence="1 2">
    <name type="scientific">Fibrella forsythiae</name>
    <dbReference type="NCBI Taxonomy" id="2817061"/>
    <lineage>
        <taxon>Bacteria</taxon>
        <taxon>Pseudomonadati</taxon>
        <taxon>Bacteroidota</taxon>
        <taxon>Cytophagia</taxon>
        <taxon>Cytophagales</taxon>
        <taxon>Spirosomataceae</taxon>
        <taxon>Fibrella</taxon>
    </lineage>
</organism>
<gene>
    <name evidence="1" type="ORF">J2I46_31090</name>
</gene>
<proteinExistence type="predicted"/>
<evidence type="ECO:0000313" key="2">
    <source>
        <dbReference type="Proteomes" id="UP000664628"/>
    </source>
</evidence>
<dbReference type="Pfam" id="PF04796">
    <property type="entry name" value="RepA_C"/>
    <property type="match status" value="1"/>
</dbReference>
<evidence type="ECO:0000313" key="1">
    <source>
        <dbReference type="EMBL" id="MBO0953060.1"/>
    </source>
</evidence>
<sequence>MTEKKQALSPVAKRRTKLVYEAFQEEPDDRDILFQSGVLCHTFFPRREPELALNEVWRTDSGKMHLYVMPMPIIDPTTNELRYLGLPYGAKARIILANLNTIALKTQNPVIEMPADNLTNFTTFMGFSEGGSQVATIRDQISRMSSCVIRMAYDTGIKQKNVNLPLVSGFDLFPEGPAGQRALWPSQIILSDHYFHNLIDHAVPLAKSHMLALSGNVTALDVYSFLAHRLHRIPRGKPQFLAWSTLYEQFGKDYARIADFRLNFGRTLKLVKSLYTDAHFEEKGGKGLLLHFSQPPVTKKLMISGLDSK</sequence>
<comment type="caution">
    <text evidence="1">The sequence shown here is derived from an EMBL/GenBank/DDBJ whole genome shotgun (WGS) entry which is preliminary data.</text>
</comment>
<name>A0ABS3JSR6_9BACT</name>
<dbReference type="RefSeq" id="WP_207333012.1">
    <property type="nucleotide sequence ID" value="NZ_JAFMYW010000019.1"/>
</dbReference>